<protein>
    <recommendedName>
        <fullName evidence="4">Peptidase inhibitor family I36</fullName>
    </recommendedName>
</protein>
<sequence>MRSKIRLRWLASPVVSLMCVAGIQAPAYAANDVVKCNLTPSGGPHCQTGTISPNSSGHWIRVYAVNVQYVAVRDSDTNVRVFYNAAGSVGPVAVYGLYGRYYASAARNGNSAGFVQICNYTDVHGEPCVVF</sequence>
<dbReference type="RefSeq" id="WP_179277155.1">
    <property type="nucleotide sequence ID" value="NZ_BOMU01000035.1"/>
</dbReference>
<evidence type="ECO:0000313" key="3">
    <source>
        <dbReference type="Proteomes" id="UP000198415"/>
    </source>
</evidence>
<keyword evidence="1" id="KW-0732">Signal</keyword>
<dbReference type="AlphaFoldDB" id="A0A238Z9Q0"/>
<accession>A0A238Z9Q0</accession>
<feature type="signal peptide" evidence="1">
    <location>
        <begin position="1"/>
        <end position="29"/>
    </location>
</feature>
<organism evidence="2 3">
    <name type="scientific">Actinoplanes regularis</name>
    <dbReference type="NCBI Taxonomy" id="52697"/>
    <lineage>
        <taxon>Bacteria</taxon>
        <taxon>Bacillati</taxon>
        <taxon>Actinomycetota</taxon>
        <taxon>Actinomycetes</taxon>
        <taxon>Micromonosporales</taxon>
        <taxon>Micromonosporaceae</taxon>
        <taxon>Actinoplanes</taxon>
    </lineage>
</organism>
<keyword evidence="3" id="KW-1185">Reference proteome</keyword>
<feature type="chain" id="PRO_5013348579" description="Peptidase inhibitor family I36" evidence="1">
    <location>
        <begin position="30"/>
        <end position="131"/>
    </location>
</feature>
<proteinExistence type="predicted"/>
<dbReference type="Proteomes" id="UP000198415">
    <property type="component" value="Unassembled WGS sequence"/>
</dbReference>
<name>A0A238Z9Q0_9ACTN</name>
<evidence type="ECO:0000256" key="1">
    <source>
        <dbReference type="SAM" id="SignalP"/>
    </source>
</evidence>
<reference evidence="2 3" key="1">
    <citation type="submission" date="2017-06" db="EMBL/GenBank/DDBJ databases">
        <authorList>
            <person name="Kim H.J."/>
            <person name="Triplett B.A."/>
        </authorList>
    </citation>
    <scope>NUCLEOTIDE SEQUENCE [LARGE SCALE GENOMIC DNA]</scope>
    <source>
        <strain evidence="2 3">DSM 43151</strain>
    </source>
</reference>
<evidence type="ECO:0000313" key="2">
    <source>
        <dbReference type="EMBL" id="SNR79464.1"/>
    </source>
</evidence>
<gene>
    <name evidence="2" type="ORF">SAMN06264365_105510</name>
</gene>
<dbReference type="EMBL" id="FZNR01000005">
    <property type="protein sequence ID" value="SNR79464.1"/>
    <property type="molecule type" value="Genomic_DNA"/>
</dbReference>
<evidence type="ECO:0008006" key="4">
    <source>
        <dbReference type="Google" id="ProtNLM"/>
    </source>
</evidence>